<evidence type="ECO:0000313" key="2">
    <source>
        <dbReference type="EMBL" id="AXK37500.1"/>
    </source>
</evidence>
<feature type="domain" description="HTH araC/xylS-type" evidence="1">
    <location>
        <begin position="122"/>
        <end position="193"/>
    </location>
</feature>
<dbReference type="Pfam" id="PF12833">
    <property type="entry name" value="HTH_18"/>
    <property type="match status" value="1"/>
</dbReference>
<dbReference type="GO" id="GO:0003700">
    <property type="term" value="F:DNA-binding transcription factor activity"/>
    <property type="evidence" value="ECO:0007669"/>
    <property type="project" value="InterPro"/>
</dbReference>
<sequence>MTSIATAHWTLVAWRAGRSWRIAAQGPETAATTAPVPPETEFLGIRLSLGTALERLPTDRLVDHDIEFPDVSRHSVRIFGHTMPLPDYDSAEDVVRRLARAGVIVRDPMVGELLRGGSPDATARTVRRHFLSATGLTPGLVRQIERAREAALLIRTGAPIAGVAHDLGYYDQPHLSRSLGRFLGHTATDLRTGESGQLSLLYKT</sequence>
<gene>
    <name evidence="2" type="ORF">DVA86_20310</name>
</gene>
<dbReference type="AlphaFoldDB" id="A0A345Y0T4"/>
<dbReference type="GO" id="GO:0043565">
    <property type="term" value="F:sequence-specific DNA binding"/>
    <property type="evidence" value="ECO:0007669"/>
    <property type="project" value="InterPro"/>
</dbReference>
<dbReference type="PROSITE" id="PS01124">
    <property type="entry name" value="HTH_ARAC_FAMILY_2"/>
    <property type="match status" value="1"/>
</dbReference>
<protein>
    <submittedName>
        <fullName evidence="2">AraC family transcriptional regulator</fullName>
    </submittedName>
</protein>
<dbReference type="KEGG" id="sarm:DVA86_20310"/>
<proteinExistence type="predicted"/>
<dbReference type="InterPro" id="IPR018060">
    <property type="entry name" value="HTH_AraC"/>
</dbReference>
<organism evidence="2 3">
    <name type="scientific">Streptomyces armeniacus</name>
    <dbReference type="NCBI Taxonomy" id="83291"/>
    <lineage>
        <taxon>Bacteria</taxon>
        <taxon>Bacillati</taxon>
        <taxon>Actinomycetota</taxon>
        <taxon>Actinomycetes</taxon>
        <taxon>Kitasatosporales</taxon>
        <taxon>Streptomycetaceae</taxon>
        <taxon>Streptomyces</taxon>
    </lineage>
</organism>
<name>A0A345Y0T4_9ACTN</name>
<dbReference type="Proteomes" id="UP000254425">
    <property type="component" value="Chromosome"/>
</dbReference>
<evidence type="ECO:0000313" key="3">
    <source>
        <dbReference type="Proteomes" id="UP000254425"/>
    </source>
</evidence>
<evidence type="ECO:0000259" key="1">
    <source>
        <dbReference type="PROSITE" id="PS01124"/>
    </source>
</evidence>
<dbReference type="SMART" id="SM00342">
    <property type="entry name" value="HTH_ARAC"/>
    <property type="match status" value="1"/>
</dbReference>
<dbReference type="EMBL" id="CP031320">
    <property type="protein sequence ID" value="AXK37500.1"/>
    <property type="molecule type" value="Genomic_DNA"/>
</dbReference>
<reference evidence="2 3" key="1">
    <citation type="submission" date="2018-07" db="EMBL/GenBank/DDBJ databases">
        <title>Draft genome of the type strain Streptomyces armeniacus ATCC 15676.</title>
        <authorList>
            <person name="Labana P."/>
            <person name="Gosse J.T."/>
            <person name="Boddy C.N."/>
        </authorList>
    </citation>
    <scope>NUCLEOTIDE SEQUENCE [LARGE SCALE GENOMIC DNA]</scope>
    <source>
        <strain evidence="2 3">ATCC 15676</strain>
    </source>
</reference>
<dbReference type="Gene3D" id="1.10.10.60">
    <property type="entry name" value="Homeodomain-like"/>
    <property type="match status" value="1"/>
</dbReference>
<accession>A0A345Y0T4</accession>
<keyword evidence="3" id="KW-1185">Reference proteome</keyword>